<reference evidence="1 2" key="1">
    <citation type="journal article" date="2018" name="PLoS ONE">
        <title>The draft genome of Kipferlia bialata reveals reductive genome evolution in fornicate parasites.</title>
        <authorList>
            <person name="Tanifuji G."/>
            <person name="Takabayashi S."/>
            <person name="Kume K."/>
            <person name="Takagi M."/>
            <person name="Nakayama T."/>
            <person name="Kamikawa R."/>
            <person name="Inagaki Y."/>
            <person name="Hashimoto T."/>
        </authorList>
    </citation>
    <scope>NUCLEOTIDE SEQUENCE [LARGE SCALE GENOMIC DNA]</scope>
    <source>
        <strain evidence="1">NY0173</strain>
    </source>
</reference>
<protein>
    <submittedName>
        <fullName evidence="1">Uncharacterized protein</fullName>
    </submittedName>
</protein>
<sequence>MNVVAVGYDRCIIVTRGVRYHDATAYTDHVYDTLSGEWVHSQESGWIDLMKQDGRKRQISMIGPSTMLCIAHYRFVRDEPTLPPRVMVRDIEEERWGDRVVFGLDDVTMG</sequence>
<accession>A0A391NWX8</accession>
<dbReference type="AlphaFoldDB" id="A0A391NWX8"/>
<name>A0A391NWX8_9EUKA</name>
<comment type="caution">
    <text evidence="1">The sequence shown here is derived from an EMBL/GenBank/DDBJ whole genome shotgun (WGS) entry which is preliminary data.</text>
</comment>
<proteinExistence type="predicted"/>
<keyword evidence="2" id="KW-1185">Reference proteome</keyword>
<dbReference type="EMBL" id="BDIP01004423">
    <property type="protein sequence ID" value="GCA63658.1"/>
    <property type="molecule type" value="Genomic_DNA"/>
</dbReference>
<dbReference type="Proteomes" id="UP000265618">
    <property type="component" value="Unassembled WGS sequence"/>
</dbReference>
<gene>
    <name evidence="1" type="ORF">KIPB_011155</name>
</gene>
<evidence type="ECO:0000313" key="1">
    <source>
        <dbReference type="EMBL" id="GCA63658.1"/>
    </source>
</evidence>
<organism evidence="1 2">
    <name type="scientific">Kipferlia bialata</name>
    <dbReference type="NCBI Taxonomy" id="797122"/>
    <lineage>
        <taxon>Eukaryota</taxon>
        <taxon>Metamonada</taxon>
        <taxon>Carpediemonas-like organisms</taxon>
        <taxon>Kipferlia</taxon>
    </lineage>
</organism>
<evidence type="ECO:0000313" key="2">
    <source>
        <dbReference type="Proteomes" id="UP000265618"/>
    </source>
</evidence>